<feature type="signal peptide" evidence="1">
    <location>
        <begin position="1"/>
        <end position="24"/>
    </location>
</feature>
<proteinExistence type="predicted"/>
<feature type="domain" description="GH18" evidence="2">
    <location>
        <begin position="28"/>
        <end position="376"/>
    </location>
</feature>
<evidence type="ECO:0000259" key="2">
    <source>
        <dbReference type="PROSITE" id="PS51910"/>
    </source>
</evidence>
<dbReference type="GO" id="GO:0004568">
    <property type="term" value="F:chitinase activity"/>
    <property type="evidence" value="ECO:0007669"/>
    <property type="project" value="TreeGrafter"/>
</dbReference>
<dbReference type="Gene3D" id="3.20.20.80">
    <property type="entry name" value="Glycosidases"/>
    <property type="match status" value="1"/>
</dbReference>
<reference evidence="3" key="1">
    <citation type="submission" date="2025-05" db="UniProtKB">
        <authorList>
            <consortium name="RefSeq"/>
        </authorList>
    </citation>
    <scope>NUCLEOTIDE SEQUENCE [LARGE SCALE GENOMIC DNA]</scope>
</reference>
<dbReference type="SMART" id="SM00636">
    <property type="entry name" value="Glyco_18"/>
    <property type="match status" value="1"/>
</dbReference>
<dbReference type="InterPro" id="IPR001223">
    <property type="entry name" value="Glyco_hydro18_cat"/>
</dbReference>
<dbReference type="CDD" id="cd02879">
    <property type="entry name" value="GH18_plant_chitinase_class_V"/>
    <property type="match status" value="1"/>
</dbReference>
<dbReference type="Gene3D" id="3.10.50.10">
    <property type="match status" value="1"/>
</dbReference>
<name>A0A6P4AEJ2_ZIZJJ</name>
<dbReference type="PANTHER" id="PTHR11177:SF383">
    <property type="entry name" value="GLYCOSYL HYDROLASE FAMILY PROTEIN WITH CHITINASE INSERTION DOMAIN-CONTAINING PROTEIN"/>
    <property type="match status" value="1"/>
</dbReference>
<dbReference type="GeneID" id="107427075"/>
<keyword evidence="3" id="KW-1185">Reference proteome</keyword>
<dbReference type="InterPro" id="IPR011583">
    <property type="entry name" value="Chitinase_II/V-like_cat"/>
</dbReference>
<dbReference type="SUPFAM" id="SSF54556">
    <property type="entry name" value="Chitinase insertion domain"/>
    <property type="match status" value="1"/>
</dbReference>
<evidence type="ECO:0000313" key="4">
    <source>
        <dbReference type="RefSeq" id="XP_015892901.3"/>
    </source>
</evidence>
<dbReference type="InterPro" id="IPR050314">
    <property type="entry name" value="Glycosyl_Hydrlase_18"/>
</dbReference>
<dbReference type="AlphaFoldDB" id="A0A6P4AEJ2"/>
<dbReference type="Proteomes" id="UP001652623">
    <property type="component" value="Chromosome 1"/>
</dbReference>
<dbReference type="Pfam" id="PF00704">
    <property type="entry name" value="Glyco_hydro_18"/>
    <property type="match status" value="1"/>
</dbReference>
<dbReference type="InterPro" id="IPR029070">
    <property type="entry name" value="Chitinase_insertion_sf"/>
</dbReference>
<dbReference type="GO" id="GO:0008061">
    <property type="term" value="F:chitin binding"/>
    <property type="evidence" value="ECO:0007669"/>
    <property type="project" value="InterPro"/>
</dbReference>
<dbReference type="GO" id="GO:0005576">
    <property type="term" value="C:extracellular region"/>
    <property type="evidence" value="ECO:0007669"/>
    <property type="project" value="TreeGrafter"/>
</dbReference>
<dbReference type="InterPro" id="IPR017853">
    <property type="entry name" value="GH"/>
</dbReference>
<evidence type="ECO:0000313" key="3">
    <source>
        <dbReference type="Proteomes" id="UP001652623"/>
    </source>
</evidence>
<reference evidence="4" key="2">
    <citation type="submission" date="2025-08" db="UniProtKB">
        <authorList>
            <consortium name="RefSeq"/>
        </authorList>
    </citation>
    <scope>IDENTIFICATION</scope>
    <source>
        <tissue evidence="4">Seedling</tissue>
    </source>
</reference>
<organism evidence="3 4">
    <name type="scientific">Ziziphus jujuba</name>
    <name type="common">Chinese jujube</name>
    <name type="synonym">Ziziphus sativa</name>
    <dbReference type="NCBI Taxonomy" id="326968"/>
    <lineage>
        <taxon>Eukaryota</taxon>
        <taxon>Viridiplantae</taxon>
        <taxon>Streptophyta</taxon>
        <taxon>Embryophyta</taxon>
        <taxon>Tracheophyta</taxon>
        <taxon>Spermatophyta</taxon>
        <taxon>Magnoliopsida</taxon>
        <taxon>eudicotyledons</taxon>
        <taxon>Gunneridae</taxon>
        <taxon>Pentapetalae</taxon>
        <taxon>rosids</taxon>
        <taxon>fabids</taxon>
        <taxon>Rosales</taxon>
        <taxon>Rhamnaceae</taxon>
        <taxon>Paliureae</taxon>
        <taxon>Ziziphus</taxon>
    </lineage>
</organism>
<dbReference type="InParanoid" id="A0A6P4AEJ2"/>
<accession>A0A6P4AEJ2</accession>
<dbReference type="PANTHER" id="PTHR11177">
    <property type="entry name" value="CHITINASE"/>
    <property type="match status" value="1"/>
</dbReference>
<evidence type="ECO:0000256" key="1">
    <source>
        <dbReference type="SAM" id="SignalP"/>
    </source>
</evidence>
<dbReference type="GO" id="GO:0006032">
    <property type="term" value="P:chitin catabolic process"/>
    <property type="evidence" value="ECO:0007669"/>
    <property type="project" value="TreeGrafter"/>
</dbReference>
<dbReference type="KEGG" id="zju:107427075"/>
<dbReference type="SUPFAM" id="SSF51445">
    <property type="entry name" value="(Trans)glycosidases"/>
    <property type="match status" value="1"/>
</dbReference>
<dbReference type="PROSITE" id="PS51910">
    <property type="entry name" value="GH18_2"/>
    <property type="match status" value="1"/>
</dbReference>
<keyword evidence="1" id="KW-0732">Signal</keyword>
<feature type="chain" id="PRO_5046136829" evidence="1">
    <location>
        <begin position="25"/>
        <end position="376"/>
    </location>
</feature>
<sequence length="376" mass="40683">MASKASPFLFSIFFFFLGLHSCAGQTANVKAVYWFPDSEFPVSSIDSTLFTHIFCAFADLNNITYQVTISSANEAQFKNFTQTVQQKNPNVKTLLSIGGGGANEEAANIIKAAFSSMASQASRRKSFIDSSINLARSNNFHGLDLDWENLDTAVDYTNFGTLLNEWRTAIANEARISGKPTLLLTAAVFRSSNYGDSLNYPVQSVSDNLDWINVMSYDFYGPGWSPNFTAPPAALYSGASGQVNGDAGISDWIQSGVAARKIVLGLPFYGYAWRLVNSNNHGLFAPANGSAISGGIGYGQIRTFISQNEATAVYNGTVVTDYAYSGTTWIGYDDTQSVSTKVSYAKGKGLLGYFAWHVGADSNWVLSQTASRTWGA</sequence>
<dbReference type="FunCoup" id="A0A6P4AEJ2">
    <property type="interactions" value="258"/>
</dbReference>
<dbReference type="RefSeq" id="XP_015892901.3">
    <property type="nucleotide sequence ID" value="XM_016037415.4"/>
</dbReference>
<protein>
    <submittedName>
        <fullName evidence="4">Class V chitinase</fullName>
    </submittedName>
</protein>
<gene>
    <name evidence="4" type="primary">LOC107427075</name>
</gene>
<dbReference type="GO" id="GO:0005975">
    <property type="term" value="P:carbohydrate metabolic process"/>
    <property type="evidence" value="ECO:0007669"/>
    <property type="project" value="InterPro"/>
</dbReference>